<keyword evidence="5" id="KW-1185">Reference proteome</keyword>
<reference evidence="5" key="1">
    <citation type="submission" date="2018-12" db="EMBL/GenBank/DDBJ databases">
        <title>Tengunoibacter tsumagoiensis gen. nov., sp. nov., Dictyobacter kobayashii sp. nov., D. alpinus sp. nov., and D. joshuensis sp. nov. and description of Dictyobacteraceae fam. nov. within the order Ktedonobacterales isolated from Tengu-no-mugimeshi.</title>
        <authorList>
            <person name="Wang C.M."/>
            <person name="Zheng Y."/>
            <person name="Sakai Y."/>
            <person name="Toyoda A."/>
            <person name="Minakuchi Y."/>
            <person name="Abe K."/>
            <person name="Yokota A."/>
            <person name="Yabe S."/>
        </authorList>
    </citation>
    <scope>NUCLEOTIDE SEQUENCE [LARGE SCALE GENOMIC DNA]</scope>
    <source>
        <strain evidence="5">S-27</strain>
    </source>
</reference>
<dbReference type="Gene3D" id="3.30.360.10">
    <property type="entry name" value="Dihydrodipicolinate Reductase, domain 2"/>
    <property type="match status" value="1"/>
</dbReference>
<dbReference type="InterPro" id="IPR000683">
    <property type="entry name" value="Gfo/Idh/MocA-like_OxRdtase_N"/>
</dbReference>
<dbReference type="GO" id="GO:0016491">
    <property type="term" value="F:oxidoreductase activity"/>
    <property type="evidence" value="ECO:0007669"/>
    <property type="project" value="UniProtKB-KW"/>
</dbReference>
<dbReference type="PANTHER" id="PTHR43818:SF11">
    <property type="entry name" value="BCDNA.GH03377"/>
    <property type="match status" value="1"/>
</dbReference>
<organism evidence="4 5">
    <name type="scientific">Dictyobacter aurantiacus</name>
    <dbReference type="NCBI Taxonomy" id="1936993"/>
    <lineage>
        <taxon>Bacteria</taxon>
        <taxon>Bacillati</taxon>
        <taxon>Chloroflexota</taxon>
        <taxon>Ktedonobacteria</taxon>
        <taxon>Ktedonobacterales</taxon>
        <taxon>Dictyobacteraceae</taxon>
        <taxon>Dictyobacter</taxon>
    </lineage>
</organism>
<evidence type="ECO:0000256" key="1">
    <source>
        <dbReference type="ARBA" id="ARBA00023002"/>
    </source>
</evidence>
<dbReference type="RefSeq" id="WP_126598949.1">
    <property type="nucleotide sequence ID" value="NZ_BIFQ01000001.1"/>
</dbReference>
<sequence length="368" mass="40085">MTKKTNVGVIGCGQISSIYLEAPSKFDILNFTACADIDMDRARAQAQRYNVPKACTPEELLADPEIDIVLNLTIPKVHAEIGMAAIEAGKATYSEKPLAINRQQGRTLLELGKGQNRRVGCAPDTFLGGGIQTCIKLINDGAIGEPIGATAFMLGHGPESWHADPNFFYQPGAGPMFDMGPYYLTALIAMLGPVRRVTGSARITFPERLITSQPRYGTKIQVNTPTHIAGVMDFASGAVGSIIMSFDVWSHQLPRIEIYGTEGTLVVPDPNTFGGPVYVRTAQEKEWREVALTHAYAENSRGIGLADMAHAINSGRVHRANGDLAYHVLDIMEAFHDASDQNKHIELTSMCERPAPLNPGQHDWSEDR</sequence>
<dbReference type="Pfam" id="PF22725">
    <property type="entry name" value="GFO_IDH_MocA_C3"/>
    <property type="match status" value="1"/>
</dbReference>
<evidence type="ECO:0000313" key="4">
    <source>
        <dbReference type="EMBL" id="GCE07579.1"/>
    </source>
</evidence>
<dbReference type="OrthoDB" id="240873at2"/>
<dbReference type="SUPFAM" id="SSF55347">
    <property type="entry name" value="Glyceraldehyde-3-phosphate dehydrogenase-like, C-terminal domain"/>
    <property type="match status" value="1"/>
</dbReference>
<evidence type="ECO:0000259" key="3">
    <source>
        <dbReference type="Pfam" id="PF22725"/>
    </source>
</evidence>
<keyword evidence="1" id="KW-0560">Oxidoreductase</keyword>
<dbReference type="GO" id="GO:0000166">
    <property type="term" value="F:nucleotide binding"/>
    <property type="evidence" value="ECO:0007669"/>
    <property type="project" value="InterPro"/>
</dbReference>
<dbReference type="InterPro" id="IPR050463">
    <property type="entry name" value="Gfo/Idh/MocA_oxidrdct_glycsds"/>
</dbReference>
<proteinExistence type="predicted"/>
<name>A0A401ZL43_9CHLR</name>
<dbReference type="EMBL" id="BIFQ01000001">
    <property type="protein sequence ID" value="GCE07579.1"/>
    <property type="molecule type" value="Genomic_DNA"/>
</dbReference>
<comment type="caution">
    <text evidence="4">The sequence shown here is derived from an EMBL/GenBank/DDBJ whole genome shotgun (WGS) entry which is preliminary data.</text>
</comment>
<protein>
    <submittedName>
        <fullName evidence="4">Dehydrogenase</fullName>
    </submittedName>
</protein>
<dbReference type="Proteomes" id="UP000287224">
    <property type="component" value="Unassembled WGS sequence"/>
</dbReference>
<feature type="domain" description="GFO/IDH/MocA-like oxidoreductase" evidence="3">
    <location>
        <begin position="132"/>
        <end position="265"/>
    </location>
</feature>
<dbReference type="PANTHER" id="PTHR43818">
    <property type="entry name" value="BCDNA.GH03377"/>
    <property type="match status" value="1"/>
</dbReference>
<gene>
    <name evidence="4" type="ORF">KDAU_49080</name>
</gene>
<evidence type="ECO:0000259" key="2">
    <source>
        <dbReference type="Pfam" id="PF01408"/>
    </source>
</evidence>
<dbReference type="SUPFAM" id="SSF51735">
    <property type="entry name" value="NAD(P)-binding Rossmann-fold domains"/>
    <property type="match status" value="1"/>
</dbReference>
<accession>A0A401ZL43</accession>
<dbReference type="Pfam" id="PF01408">
    <property type="entry name" value="GFO_IDH_MocA"/>
    <property type="match status" value="1"/>
</dbReference>
<feature type="domain" description="Gfo/Idh/MocA-like oxidoreductase N-terminal" evidence="2">
    <location>
        <begin position="6"/>
        <end position="119"/>
    </location>
</feature>
<dbReference type="Gene3D" id="3.40.50.720">
    <property type="entry name" value="NAD(P)-binding Rossmann-like Domain"/>
    <property type="match status" value="1"/>
</dbReference>
<dbReference type="InterPro" id="IPR055170">
    <property type="entry name" value="GFO_IDH_MocA-like_dom"/>
</dbReference>
<dbReference type="AlphaFoldDB" id="A0A401ZL43"/>
<evidence type="ECO:0000313" key="5">
    <source>
        <dbReference type="Proteomes" id="UP000287224"/>
    </source>
</evidence>
<dbReference type="InterPro" id="IPR036291">
    <property type="entry name" value="NAD(P)-bd_dom_sf"/>
</dbReference>